<evidence type="ECO:0000256" key="2">
    <source>
        <dbReference type="ARBA" id="ARBA00023125"/>
    </source>
</evidence>
<evidence type="ECO:0000259" key="4">
    <source>
        <dbReference type="PROSITE" id="PS01124"/>
    </source>
</evidence>
<dbReference type="Gene3D" id="1.10.10.60">
    <property type="entry name" value="Homeodomain-like"/>
    <property type="match status" value="1"/>
</dbReference>
<proteinExistence type="predicted"/>
<dbReference type="PANTHER" id="PTHR43280:SF2">
    <property type="entry name" value="HTH-TYPE TRANSCRIPTIONAL REGULATOR EXSA"/>
    <property type="match status" value="1"/>
</dbReference>
<name>A0A4Q1D9D7_9BACT</name>
<sequence length="86" mass="10139">MLAAHFLQSISAFKQHCREELGIPPAEFVRLQCLEWAAELLLHNPGTMVEEIVWQVGYRDVDNFREHFKAHFKQTPTAWRQNCSRE</sequence>
<dbReference type="GO" id="GO:0003700">
    <property type="term" value="F:DNA-binding transcription factor activity"/>
    <property type="evidence" value="ECO:0007669"/>
    <property type="project" value="InterPro"/>
</dbReference>
<evidence type="ECO:0000313" key="6">
    <source>
        <dbReference type="Proteomes" id="UP000290545"/>
    </source>
</evidence>
<keyword evidence="6" id="KW-1185">Reference proteome</keyword>
<dbReference type="OrthoDB" id="651776at2"/>
<dbReference type="Proteomes" id="UP000290545">
    <property type="component" value="Unassembled WGS sequence"/>
</dbReference>
<reference evidence="5 6" key="1">
    <citation type="submission" date="2019-01" db="EMBL/GenBank/DDBJ databases">
        <title>Filimonas sp. strain TTM-71.</title>
        <authorList>
            <person name="Chen W.-M."/>
        </authorList>
    </citation>
    <scope>NUCLEOTIDE SEQUENCE [LARGE SCALE GENOMIC DNA]</scope>
    <source>
        <strain evidence="5 6">TTM-71</strain>
    </source>
</reference>
<gene>
    <name evidence="5" type="ORF">ESB13_04080</name>
</gene>
<keyword evidence="1" id="KW-0805">Transcription regulation</keyword>
<keyword evidence="2" id="KW-0238">DNA-binding</keyword>
<dbReference type="InterPro" id="IPR009057">
    <property type="entry name" value="Homeodomain-like_sf"/>
</dbReference>
<keyword evidence="3" id="KW-0804">Transcription</keyword>
<dbReference type="SUPFAM" id="SSF46689">
    <property type="entry name" value="Homeodomain-like"/>
    <property type="match status" value="1"/>
</dbReference>
<comment type="caution">
    <text evidence="5">The sequence shown here is derived from an EMBL/GenBank/DDBJ whole genome shotgun (WGS) entry which is preliminary data.</text>
</comment>
<dbReference type="Pfam" id="PF12833">
    <property type="entry name" value="HTH_18"/>
    <property type="match status" value="1"/>
</dbReference>
<evidence type="ECO:0000256" key="1">
    <source>
        <dbReference type="ARBA" id="ARBA00023015"/>
    </source>
</evidence>
<evidence type="ECO:0000313" key="5">
    <source>
        <dbReference type="EMBL" id="RXK85997.1"/>
    </source>
</evidence>
<dbReference type="SMART" id="SM00342">
    <property type="entry name" value="HTH_ARAC"/>
    <property type="match status" value="1"/>
</dbReference>
<feature type="domain" description="HTH araC/xylS-type" evidence="4">
    <location>
        <begin position="1"/>
        <end position="82"/>
    </location>
</feature>
<dbReference type="PANTHER" id="PTHR43280">
    <property type="entry name" value="ARAC-FAMILY TRANSCRIPTIONAL REGULATOR"/>
    <property type="match status" value="1"/>
</dbReference>
<dbReference type="AlphaFoldDB" id="A0A4Q1D9D7"/>
<dbReference type="PROSITE" id="PS01124">
    <property type="entry name" value="HTH_ARAC_FAMILY_2"/>
    <property type="match status" value="1"/>
</dbReference>
<protein>
    <submittedName>
        <fullName evidence="5">AraC family transcriptional regulator</fullName>
    </submittedName>
</protein>
<organism evidence="5 6">
    <name type="scientific">Filimonas effusa</name>
    <dbReference type="NCBI Taxonomy" id="2508721"/>
    <lineage>
        <taxon>Bacteria</taxon>
        <taxon>Pseudomonadati</taxon>
        <taxon>Bacteroidota</taxon>
        <taxon>Chitinophagia</taxon>
        <taxon>Chitinophagales</taxon>
        <taxon>Chitinophagaceae</taxon>
        <taxon>Filimonas</taxon>
    </lineage>
</organism>
<accession>A0A4Q1D9D7</accession>
<dbReference type="InterPro" id="IPR018060">
    <property type="entry name" value="HTH_AraC"/>
</dbReference>
<dbReference type="GO" id="GO:0043565">
    <property type="term" value="F:sequence-specific DNA binding"/>
    <property type="evidence" value="ECO:0007669"/>
    <property type="project" value="InterPro"/>
</dbReference>
<dbReference type="EMBL" id="SDHZ01000001">
    <property type="protein sequence ID" value="RXK85997.1"/>
    <property type="molecule type" value="Genomic_DNA"/>
</dbReference>
<evidence type="ECO:0000256" key="3">
    <source>
        <dbReference type="ARBA" id="ARBA00023163"/>
    </source>
</evidence>